<dbReference type="SUPFAM" id="SSF53187">
    <property type="entry name" value="Zn-dependent exopeptidases"/>
    <property type="match status" value="1"/>
</dbReference>
<keyword evidence="6" id="KW-1185">Reference proteome</keyword>
<dbReference type="RefSeq" id="WP_255391101.1">
    <property type="nucleotide sequence ID" value="NZ_CP101509.1"/>
</dbReference>
<keyword evidence="4" id="KW-0482">Metalloprotease</keyword>
<dbReference type="InterPro" id="IPR012656">
    <property type="entry name" value="CHP02421_QEGLA"/>
</dbReference>
<dbReference type="PANTHER" id="PTHR31817:SF0">
    <property type="entry name" value="CHROMOSOME UNDETERMINED SCAFFOLD_67, WHOLE GENOME SHOTGUN SEQUENCE"/>
    <property type="match status" value="1"/>
</dbReference>
<evidence type="ECO:0000256" key="3">
    <source>
        <dbReference type="ARBA" id="ARBA00022801"/>
    </source>
</evidence>
<dbReference type="Pfam" id="PF08014">
    <property type="entry name" value="MATCAP"/>
    <property type="match status" value="1"/>
</dbReference>
<evidence type="ECO:0000256" key="2">
    <source>
        <dbReference type="ARBA" id="ARBA00022670"/>
    </source>
</evidence>
<gene>
    <name evidence="5" type="ORF">NNL38_22490</name>
</gene>
<evidence type="ECO:0000313" key="5">
    <source>
        <dbReference type="EMBL" id="UTV29780.1"/>
    </source>
</evidence>
<dbReference type="PANTHER" id="PTHR31817">
    <property type="match status" value="1"/>
</dbReference>
<dbReference type="Pfam" id="PF05013">
    <property type="entry name" value="FGase"/>
    <property type="match status" value="1"/>
</dbReference>
<dbReference type="Proteomes" id="UP001057998">
    <property type="component" value="Chromosome 2"/>
</dbReference>
<name>A0ABY5GKD0_9GAMM</name>
<dbReference type="EMBL" id="CP101509">
    <property type="protein sequence ID" value="UTV29780.1"/>
    <property type="molecule type" value="Genomic_DNA"/>
</dbReference>
<keyword evidence="2" id="KW-0645">Protease</keyword>
<accession>A0ABY5GKD0</accession>
<dbReference type="Gene3D" id="3.40.630.40">
    <property type="entry name" value="Zn-dependent exopeptidases"/>
    <property type="match status" value="1"/>
</dbReference>
<comment type="cofactor">
    <cofactor evidence="1">
        <name>Zn(2+)</name>
        <dbReference type="ChEBI" id="CHEBI:29105"/>
    </cofactor>
</comment>
<evidence type="ECO:0000256" key="4">
    <source>
        <dbReference type="ARBA" id="ARBA00023049"/>
    </source>
</evidence>
<reference evidence="5" key="1">
    <citation type="submission" date="2022-07" db="EMBL/GenBank/DDBJ databases">
        <title>Genome sequencing of Photobacterium atrarenae GJH2-4.</title>
        <authorList>
            <person name="Park S.-J."/>
        </authorList>
    </citation>
    <scope>NUCLEOTIDE SEQUENCE</scope>
    <source>
        <strain evidence="5">GJH2-4</strain>
    </source>
</reference>
<protein>
    <submittedName>
        <fullName evidence="5">Flavohemoglobin expression-modulating QEGLA motif protein</fullName>
    </submittedName>
</protein>
<evidence type="ECO:0000313" key="6">
    <source>
        <dbReference type="Proteomes" id="UP001057998"/>
    </source>
</evidence>
<proteinExistence type="predicted"/>
<dbReference type="NCBIfam" id="TIGR02421">
    <property type="entry name" value="QEGLA"/>
    <property type="match status" value="1"/>
</dbReference>
<sequence>MLQLTETEVLDRIRQGIPFEAQLIDGSLTIRISEYQPYLATALHHGRRLRDTLIPSCRLSEAERYYEEDPFTGDFISSLPIVLQGEDSRYEYDLNRSPEHCIYDQAWGRPVWHSPLSEAEQAVSVAKHACYYRILSCLIDMLESRFGLCLIYDLHSYNYQRIESTTEKIAPVFNLGTKQINMRKWQREIKSLLNLLNEVELPNIEVDAKANDVFLGMGYQATFVAKHFTRTLIMPIEIKKIYMDETRGESYPLVIEKLKEALKTVLTEHAATTIARRTKSKRLTGSHVLASRLPREVLQLDRQLYALAKGINTLSYINPSNLKQEKRRFLHRPYDYQPQFTYRQLDIDPYKFREALYRLPVEAIRDADIQKMYRKVIDQLAVRIDLLASIGHDEFLYNSLRYYGRPDDLDIANARFILHAQAQKAPEPSLLSAQEAMAAFRQAADEYGIPCKVVGSRKLIARAMVSGQTIKVNLNSSFSPGDLNALIHHELGVHLVTSVNADRQPLKVLKLGLPGNTHTQEGLAILCEHLSGSFPLHRLKTLALRVIAVDLLVRGDTFNDTYHQLKHDYQLGQDEAFTITARAYRGGGFTKDYLYLRGLRDALNCYQAGDLSALLVGKTGFDFKPLLDELITREILNPPSFMPKALTQPAQSDPIIDFLLHCIK</sequence>
<keyword evidence="3" id="KW-0378">Hydrolase</keyword>
<dbReference type="InterPro" id="IPR012548">
    <property type="entry name" value="MATCAP"/>
</dbReference>
<evidence type="ECO:0000256" key="1">
    <source>
        <dbReference type="ARBA" id="ARBA00001947"/>
    </source>
</evidence>
<dbReference type="InterPro" id="IPR007709">
    <property type="entry name" value="N-FG_amidohydro"/>
</dbReference>
<dbReference type="SMART" id="SM01154">
    <property type="entry name" value="DUF1704"/>
    <property type="match status" value="1"/>
</dbReference>
<organism evidence="5 6">
    <name type="scientific">Photobacterium atrarenae</name>
    <dbReference type="NCBI Taxonomy" id="865757"/>
    <lineage>
        <taxon>Bacteria</taxon>
        <taxon>Pseudomonadati</taxon>
        <taxon>Pseudomonadota</taxon>
        <taxon>Gammaproteobacteria</taxon>
        <taxon>Vibrionales</taxon>
        <taxon>Vibrionaceae</taxon>
        <taxon>Photobacterium</taxon>
    </lineage>
</organism>